<proteinExistence type="predicted"/>
<evidence type="ECO:0000313" key="2">
    <source>
        <dbReference type="Proteomes" id="UP000186922"/>
    </source>
</evidence>
<gene>
    <name evidence="1" type="primary">RvY_11345-1</name>
    <name evidence="1" type="synonym">RvY_11345.1</name>
    <name evidence="1" type="ORF">RvY_11345</name>
</gene>
<evidence type="ECO:0000313" key="1">
    <source>
        <dbReference type="EMBL" id="GAV00506.1"/>
    </source>
</evidence>
<organism evidence="1 2">
    <name type="scientific">Ramazzottius varieornatus</name>
    <name type="common">Water bear</name>
    <name type="synonym">Tardigrade</name>
    <dbReference type="NCBI Taxonomy" id="947166"/>
    <lineage>
        <taxon>Eukaryota</taxon>
        <taxon>Metazoa</taxon>
        <taxon>Ecdysozoa</taxon>
        <taxon>Tardigrada</taxon>
        <taxon>Eutardigrada</taxon>
        <taxon>Parachela</taxon>
        <taxon>Hypsibioidea</taxon>
        <taxon>Ramazzottiidae</taxon>
        <taxon>Ramazzottius</taxon>
    </lineage>
</organism>
<keyword evidence="2" id="KW-1185">Reference proteome</keyword>
<sequence>MEHFITWIMCHIKNSPFYFVTVGQKRIKNVLINYENSETHQSNDFKSTSAGTWLIPMIETESSPAFDNGQIRRLTCRPTICNAGVLCYDPILTGQSCGKYDFLTENQIPIIIRRLF</sequence>
<dbReference type="EMBL" id="BDGG01000006">
    <property type="protein sequence ID" value="GAV00506.1"/>
    <property type="molecule type" value="Genomic_DNA"/>
</dbReference>
<name>A0A1D1VI83_RAMVA</name>
<accession>A0A1D1VI83</accession>
<comment type="caution">
    <text evidence="1">The sequence shown here is derived from an EMBL/GenBank/DDBJ whole genome shotgun (WGS) entry which is preliminary data.</text>
</comment>
<protein>
    <submittedName>
        <fullName evidence="1">Uncharacterized protein</fullName>
    </submittedName>
</protein>
<reference evidence="1 2" key="1">
    <citation type="journal article" date="2016" name="Nat. Commun.">
        <title>Extremotolerant tardigrade genome and improved radiotolerance of human cultured cells by tardigrade-unique protein.</title>
        <authorList>
            <person name="Hashimoto T."/>
            <person name="Horikawa D.D."/>
            <person name="Saito Y."/>
            <person name="Kuwahara H."/>
            <person name="Kozuka-Hata H."/>
            <person name="Shin-I T."/>
            <person name="Minakuchi Y."/>
            <person name="Ohishi K."/>
            <person name="Motoyama A."/>
            <person name="Aizu T."/>
            <person name="Enomoto A."/>
            <person name="Kondo K."/>
            <person name="Tanaka S."/>
            <person name="Hara Y."/>
            <person name="Koshikawa S."/>
            <person name="Sagara H."/>
            <person name="Miura T."/>
            <person name="Yokobori S."/>
            <person name="Miyagawa K."/>
            <person name="Suzuki Y."/>
            <person name="Kubo T."/>
            <person name="Oyama M."/>
            <person name="Kohara Y."/>
            <person name="Fujiyama A."/>
            <person name="Arakawa K."/>
            <person name="Katayama T."/>
            <person name="Toyoda A."/>
            <person name="Kunieda T."/>
        </authorList>
    </citation>
    <scope>NUCLEOTIDE SEQUENCE [LARGE SCALE GENOMIC DNA]</scope>
    <source>
        <strain evidence="1 2">YOKOZUNA-1</strain>
    </source>
</reference>
<dbReference type="Proteomes" id="UP000186922">
    <property type="component" value="Unassembled WGS sequence"/>
</dbReference>
<dbReference type="AlphaFoldDB" id="A0A1D1VI83"/>